<organism evidence="8 9">
    <name type="scientific">Maudiozyma exigua</name>
    <name type="common">Yeast</name>
    <name type="synonym">Kazachstania exigua</name>
    <dbReference type="NCBI Taxonomy" id="34358"/>
    <lineage>
        <taxon>Eukaryota</taxon>
        <taxon>Fungi</taxon>
        <taxon>Dikarya</taxon>
        <taxon>Ascomycota</taxon>
        <taxon>Saccharomycotina</taxon>
        <taxon>Saccharomycetes</taxon>
        <taxon>Saccharomycetales</taxon>
        <taxon>Saccharomycetaceae</taxon>
        <taxon>Maudiozyma</taxon>
    </lineage>
</organism>
<feature type="domain" description="J" evidence="7">
    <location>
        <begin position="540"/>
        <end position="610"/>
    </location>
</feature>
<dbReference type="PANTHER" id="PTHR44140:SF2">
    <property type="entry name" value="LD25575P"/>
    <property type="match status" value="1"/>
</dbReference>
<feature type="coiled-coil region" evidence="4">
    <location>
        <begin position="483"/>
        <end position="510"/>
    </location>
</feature>
<dbReference type="InterPro" id="IPR001623">
    <property type="entry name" value="DnaJ_domain"/>
</dbReference>
<dbReference type="GO" id="GO:0051787">
    <property type="term" value="F:misfolded protein binding"/>
    <property type="evidence" value="ECO:0007669"/>
    <property type="project" value="TreeGrafter"/>
</dbReference>
<sequence>MRHYHILTNLLIVTLWLFGIDIPAAWAKAEQNNCKLTYFQGLTKDLKRFDNSDLSKYQNVAAKLEHCLNESTPDLYLFKNEIFYKMGLIHLSLGNDMKAMNAFEELKNLGDSYYNVSKERLSDLYTSFGLWARLKNLLPEDDTSEFFKSLNKTLYEKIYDENKFSTIDDELVPMLNISPYDIDILTIRSDFLFRKLIDSSHFNDLTVAYEITRVYETILEKHKIMLSLDKRIQIHYSIAMIQLLILNIEPTQHIRKCLSIDMDYKPCKDLSLMVSRLNKINPTRSQLFDTQTYTSEKNIDWEEINKYYTVDKRKNQINYDWINNHIVESINRNIDLFITHRPITKKLFLKKDTKTELVSTADNFAFFKFIDIILCQANMELSLKSKNKKEHKKLMDHYCKKIMKETFSKEDLDKFVNTLNKKDAQLPEEFINTVWNTYPTVAIYMVDKIISRKNFRLHNGQLQDVIIKFFDDNSLFNTMDPFIQKEASIIQKIMNQKQKLNEQRQQQQQRQFFQQFAGGQQGQQRGPPPQQPPAHNPDKDYYKILSVPKDANSKEIRKAYLNLTKKYHPDKQGNMSEDEQKKVHEKMSEINEAYEILSDDSKRNEYDNMSRGGGPGAGASFGNQRQQGNRNGWFNFQQQAQGNPFPFGNMRGGF</sequence>
<feature type="region of interest" description="Disordered" evidence="5">
    <location>
        <begin position="516"/>
        <end position="541"/>
    </location>
</feature>
<protein>
    <recommendedName>
        <fullName evidence="7">J domain-containing protein</fullName>
    </recommendedName>
</protein>
<dbReference type="Pfam" id="PF00226">
    <property type="entry name" value="DnaJ"/>
    <property type="match status" value="1"/>
</dbReference>
<comment type="subcellular location">
    <subcellularLocation>
        <location evidence="1">Endoplasmic reticulum</location>
    </subcellularLocation>
</comment>
<evidence type="ECO:0000256" key="6">
    <source>
        <dbReference type="SAM" id="SignalP"/>
    </source>
</evidence>
<evidence type="ECO:0000259" key="7">
    <source>
        <dbReference type="PROSITE" id="PS50076"/>
    </source>
</evidence>
<keyword evidence="3" id="KW-0256">Endoplasmic reticulum</keyword>
<gene>
    <name evidence="8" type="ORF">C6P45_002327</name>
</gene>
<dbReference type="AlphaFoldDB" id="A0A9P7B3V0"/>
<keyword evidence="2 6" id="KW-0732">Signal</keyword>
<reference evidence="8 9" key="1">
    <citation type="submission" date="2020-11" db="EMBL/GenBank/DDBJ databases">
        <title>Kefir isolates.</title>
        <authorList>
            <person name="Marcisauskas S."/>
            <person name="Kim Y."/>
            <person name="Blasche S."/>
        </authorList>
    </citation>
    <scope>NUCLEOTIDE SEQUENCE [LARGE SCALE GENOMIC DNA]</scope>
    <source>
        <strain evidence="8 9">OG2</strain>
    </source>
</reference>
<comment type="caution">
    <text evidence="8">The sequence shown here is derived from an EMBL/GenBank/DDBJ whole genome shotgun (WGS) entry which is preliminary data.</text>
</comment>
<dbReference type="SMART" id="SM00271">
    <property type="entry name" value="DnaJ"/>
    <property type="match status" value="1"/>
</dbReference>
<dbReference type="GO" id="GO:0051087">
    <property type="term" value="F:protein-folding chaperone binding"/>
    <property type="evidence" value="ECO:0007669"/>
    <property type="project" value="TreeGrafter"/>
</dbReference>
<feature type="compositionally biased region" description="Low complexity" evidence="5">
    <location>
        <begin position="516"/>
        <end position="525"/>
    </location>
</feature>
<feature type="chain" id="PRO_5040437200" description="J domain-containing protein" evidence="6">
    <location>
        <begin position="28"/>
        <end position="654"/>
    </location>
</feature>
<dbReference type="InterPro" id="IPR036869">
    <property type="entry name" value="J_dom_sf"/>
</dbReference>
<evidence type="ECO:0000313" key="9">
    <source>
        <dbReference type="Proteomes" id="UP000750334"/>
    </source>
</evidence>
<dbReference type="PANTHER" id="PTHR44140">
    <property type="entry name" value="LD25575P"/>
    <property type="match status" value="1"/>
</dbReference>
<evidence type="ECO:0000256" key="2">
    <source>
        <dbReference type="ARBA" id="ARBA00022729"/>
    </source>
</evidence>
<dbReference type="Gene3D" id="1.10.287.110">
    <property type="entry name" value="DnaJ domain"/>
    <property type="match status" value="1"/>
</dbReference>
<feature type="signal peptide" evidence="6">
    <location>
        <begin position="1"/>
        <end position="27"/>
    </location>
</feature>
<evidence type="ECO:0000313" key="8">
    <source>
        <dbReference type="EMBL" id="KAG0657794.1"/>
    </source>
</evidence>
<dbReference type="EMBL" id="PUHR01000227">
    <property type="protein sequence ID" value="KAG0657794.1"/>
    <property type="molecule type" value="Genomic_DNA"/>
</dbReference>
<dbReference type="CDD" id="cd06257">
    <property type="entry name" value="DnaJ"/>
    <property type="match status" value="1"/>
</dbReference>
<evidence type="ECO:0000256" key="4">
    <source>
        <dbReference type="SAM" id="Coils"/>
    </source>
</evidence>
<dbReference type="OrthoDB" id="1726119at2759"/>
<evidence type="ECO:0000256" key="5">
    <source>
        <dbReference type="SAM" id="MobiDB-lite"/>
    </source>
</evidence>
<dbReference type="InterPro" id="IPR051727">
    <property type="entry name" value="DnaJ_C3_Co-chaperones"/>
</dbReference>
<dbReference type="PRINTS" id="PR00625">
    <property type="entry name" value="JDOMAIN"/>
</dbReference>
<name>A0A9P7B3V0_MAUEX</name>
<feature type="region of interest" description="Disordered" evidence="5">
    <location>
        <begin position="610"/>
        <end position="630"/>
    </location>
</feature>
<evidence type="ECO:0000256" key="1">
    <source>
        <dbReference type="ARBA" id="ARBA00004240"/>
    </source>
</evidence>
<keyword evidence="4" id="KW-0175">Coiled coil</keyword>
<dbReference type="PROSITE" id="PS50076">
    <property type="entry name" value="DNAJ_2"/>
    <property type="match status" value="1"/>
</dbReference>
<evidence type="ECO:0000256" key="3">
    <source>
        <dbReference type="ARBA" id="ARBA00022824"/>
    </source>
</evidence>
<dbReference type="Proteomes" id="UP000750334">
    <property type="component" value="Unassembled WGS sequence"/>
</dbReference>
<feature type="compositionally biased region" description="Pro residues" evidence="5">
    <location>
        <begin position="526"/>
        <end position="535"/>
    </location>
</feature>
<dbReference type="GO" id="GO:0034975">
    <property type="term" value="P:protein folding in endoplasmic reticulum"/>
    <property type="evidence" value="ECO:0007669"/>
    <property type="project" value="TreeGrafter"/>
</dbReference>
<dbReference type="SUPFAM" id="SSF46565">
    <property type="entry name" value="Chaperone J-domain"/>
    <property type="match status" value="1"/>
</dbReference>
<accession>A0A9P7B3V0</accession>
<proteinExistence type="predicted"/>
<dbReference type="GO" id="GO:0005783">
    <property type="term" value="C:endoplasmic reticulum"/>
    <property type="evidence" value="ECO:0007669"/>
    <property type="project" value="UniProtKB-SubCell"/>
</dbReference>
<keyword evidence="9" id="KW-1185">Reference proteome</keyword>